<dbReference type="OrthoDB" id="4557830at2"/>
<dbReference type="RefSeq" id="WP_097074386.1">
    <property type="nucleotide sequence ID" value="NZ_OBMQ01000011.1"/>
</dbReference>
<name>A0A285TGQ4_9BACL</name>
<evidence type="ECO:0000313" key="2">
    <source>
        <dbReference type="EMBL" id="SOC19512.1"/>
    </source>
</evidence>
<reference evidence="3" key="1">
    <citation type="submission" date="2017-08" db="EMBL/GenBank/DDBJ databases">
        <authorList>
            <person name="Varghese N."/>
            <person name="Submissions S."/>
        </authorList>
    </citation>
    <scope>NUCLEOTIDE SEQUENCE [LARGE SCALE GENOMIC DNA]</scope>
    <source>
        <strain evidence="3">JC22</strain>
    </source>
</reference>
<keyword evidence="3" id="KW-1185">Reference proteome</keyword>
<proteinExistence type="predicted"/>
<dbReference type="EMBL" id="OBMQ01000011">
    <property type="protein sequence ID" value="SOC19512.1"/>
    <property type="molecule type" value="Genomic_DNA"/>
</dbReference>
<evidence type="ECO:0000256" key="1">
    <source>
        <dbReference type="SAM" id="Phobius"/>
    </source>
</evidence>
<dbReference type="AlphaFoldDB" id="A0A285TGQ4"/>
<dbReference type="Pfam" id="PF10823">
    <property type="entry name" value="DUF2568"/>
    <property type="match status" value="1"/>
</dbReference>
<feature type="transmembrane region" description="Helical" evidence="1">
    <location>
        <begin position="30"/>
        <end position="47"/>
    </location>
</feature>
<organism evidence="2 3">
    <name type="scientific">Ureibacillus xyleni</name>
    <dbReference type="NCBI Taxonomy" id="614648"/>
    <lineage>
        <taxon>Bacteria</taxon>
        <taxon>Bacillati</taxon>
        <taxon>Bacillota</taxon>
        <taxon>Bacilli</taxon>
        <taxon>Bacillales</taxon>
        <taxon>Caryophanaceae</taxon>
        <taxon>Ureibacillus</taxon>
    </lineage>
</organism>
<feature type="transmembrane region" description="Helical" evidence="1">
    <location>
        <begin position="59"/>
        <end position="77"/>
    </location>
</feature>
<sequence length="104" mass="11769">MIFFIMASRFICEIVALIIFGRWGFLQGKIVGAIGVPLVVAVIWTLFGSPKAPYKLQGFYGTVFEFFLFGVVSYILYRLGYTPFALIYFVIAFGISIFIQVMDI</sequence>
<gene>
    <name evidence="2" type="ORF">SAMN05880501_11110</name>
</gene>
<feature type="transmembrane region" description="Helical" evidence="1">
    <location>
        <begin position="7"/>
        <end position="24"/>
    </location>
</feature>
<keyword evidence="1" id="KW-0812">Transmembrane</keyword>
<evidence type="ECO:0000313" key="3">
    <source>
        <dbReference type="Proteomes" id="UP000219636"/>
    </source>
</evidence>
<keyword evidence="1" id="KW-0472">Membrane</keyword>
<accession>A0A285TGQ4</accession>
<keyword evidence="1" id="KW-1133">Transmembrane helix</keyword>
<protein>
    <submittedName>
        <fullName evidence="2">Uncharacterized protein DUF2568</fullName>
    </submittedName>
</protein>
<dbReference type="InterPro" id="IPR021214">
    <property type="entry name" value="DUF2568"/>
</dbReference>
<feature type="transmembrane region" description="Helical" evidence="1">
    <location>
        <begin position="83"/>
        <end position="102"/>
    </location>
</feature>
<dbReference type="Proteomes" id="UP000219636">
    <property type="component" value="Unassembled WGS sequence"/>
</dbReference>